<organism evidence="2 3">
    <name type="scientific">Ascochyta lentis</name>
    <dbReference type="NCBI Taxonomy" id="205686"/>
    <lineage>
        <taxon>Eukaryota</taxon>
        <taxon>Fungi</taxon>
        <taxon>Dikarya</taxon>
        <taxon>Ascomycota</taxon>
        <taxon>Pezizomycotina</taxon>
        <taxon>Dothideomycetes</taxon>
        <taxon>Pleosporomycetidae</taxon>
        <taxon>Pleosporales</taxon>
        <taxon>Pleosporineae</taxon>
        <taxon>Didymellaceae</taxon>
        <taxon>Ascochyta</taxon>
    </lineage>
</organism>
<keyword evidence="3" id="KW-1185">Reference proteome</keyword>
<feature type="region of interest" description="Disordered" evidence="1">
    <location>
        <begin position="237"/>
        <end position="279"/>
    </location>
</feature>
<gene>
    <name evidence="2" type="ORF">EKO04_011349</name>
</gene>
<evidence type="ECO:0000313" key="2">
    <source>
        <dbReference type="EMBL" id="KAF9690675.1"/>
    </source>
</evidence>
<reference evidence="2" key="2">
    <citation type="submission" date="2020-09" db="EMBL/GenBank/DDBJ databases">
        <title>Reference genome assembly for Australian Ascochyta lentis isolate Al4.</title>
        <authorList>
            <person name="Lee R.C."/>
            <person name="Farfan-Caceres L.M."/>
            <person name="Debler J.W."/>
            <person name="Williams A.H."/>
            <person name="Henares B.M."/>
        </authorList>
    </citation>
    <scope>NUCLEOTIDE SEQUENCE</scope>
    <source>
        <strain evidence="2">Al4</strain>
    </source>
</reference>
<comment type="caution">
    <text evidence="2">The sequence shown here is derived from an EMBL/GenBank/DDBJ whole genome shotgun (WGS) entry which is preliminary data.</text>
</comment>
<evidence type="ECO:0000313" key="3">
    <source>
        <dbReference type="Proteomes" id="UP000651452"/>
    </source>
</evidence>
<reference evidence="2" key="1">
    <citation type="submission" date="2018-12" db="EMBL/GenBank/DDBJ databases">
        <authorList>
            <person name="Syme R.A."/>
            <person name="Farfan-Caceres L."/>
            <person name="Lichtenzveig J."/>
        </authorList>
    </citation>
    <scope>NUCLEOTIDE SEQUENCE</scope>
    <source>
        <strain evidence="2">Al4</strain>
    </source>
</reference>
<dbReference type="OrthoDB" id="3681043at2759"/>
<proteinExistence type="predicted"/>
<evidence type="ECO:0000256" key="1">
    <source>
        <dbReference type="SAM" id="MobiDB-lite"/>
    </source>
</evidence>
<dbReference type="Proteomes" id="UP000651452">
    <property type="component" value="Unassembled WGS sequence"/>
</dbReference>
<dbReference type="AlphaFoldDB" id="A0A8H7IS85"/>
<dbReference type="EMBL" id="RZGK01000023">
    <property type="protein sequence ID" value="KAF9690675.1"/>
    <property type="molecule type" value="Genomic_DNA"/>
</dbReference>
<sequence>MSATQQETANPWRPNMVFNPRRRPQDAPGLLEDFIEKSATTFYRSYIPDTPNKDFGPLMAQATRYVFAIDLFLNDKTIRNAFLARLNSLTTPSSVIATIFQDYDLVNLLCVLEGVPNAVSDPVAASRAERLVLYHKQPDTLDQLVWAITHPSDSHPGVQRDVGDRFFIAVLLIRHFKHHGGLVLPNLQAARSKEAAHQTLIDSYKARRQSTNDLLMHYPNWRDSLTISRPPGLLGGSSAGLTVAPTLPSSSPANFPPNEPSSPGKSSRFGAIGDGRRQS</sequence>
<feature type="region of interest" description="Disordered" evidence="1">
    <location>
        <begin position="1"/>
        <end position="22"/>
    </location>
</feature>
<name>A0A8H7IS85_9PLEO</name>
<protein>
    <submittedName>
        <fullName evidence="2">Uncharacterized protein</fullName>
    </submittedName>
</protein>
<accession>A0A8H7IS85</accession>